<evidence type="ECO:0000313" key="2">
    <source>
        <dbReference type="Proteomes" id="UP000480151"/>
    </source>
</evidence>
<keyword evidence="2" id="KW-1185">Reference proteome</keyword>
<organism evidence="1 2">
    <name type="scientific">Paenibacillus apii</name>
    <dbReference type="NCBI Taxonomy" id="1850370"/>
    <lineage>
        <taxon>Bacteria</taxon>
        <taxon>Bacillati</taxon>
        <taxon>Bacillota</taxon>
        <taxon>Bacilli</taxon>
        <taxon>Bacillales</taxon>
        <taxon>Paenibacillaceae</taxon>
        <taxon>Paenibacillus</taxon>
    </lineage>
</organism>
<protein>
    <recommendedName>
        <fullName evidence="3">Protein CcmA, bactofilin family</fullName>
    </recommendedName>
</protein>
<name>A0A6M1PHG0_9BACL</name>
<dbReference type="Proteomes" id="UP000480151">
    <property type="component" value="Unassembled WGS sequence"/>
</dbReference>
<evidence type="ECO:0000313" key="1">
    <source>
        <dbReference type="EMBL" id="NGM81383.1"/>
    </source>
</evidence>
<evidence type="ECO:0008006" key="3">
    <source>
        <dbReference type="Google" id="ProtNLM"/>
    </source>
</evidence>
<proteinExistence type="predicted"/>
<gene>
    <name evidence="1" type="ORF">G5B47_03045</name>
</gene>
<reference evidence="1 2" key="1">
    <citation type="submission" date="2020-02" db="EMBL/GenBank/DDBJ databases">
        <authorList>
            <person name="Gao J."/>
            <person name="Sun J."/>
        </authorList>
    </citation>
    <scope>NUCLEOTIDE SEQUENCE [LARGE SCALE GENOMIC DNA]</scope>
    <source>
        <strain evidence="1 2">7124</strain>
    </source>
</reference>
<dbReference type="RefSeq" id="WP_165094195.1">
    <property type="nucleotide sequence ID" value="NZ_JAAKGU010000001.1"/>
</dbReference>
<accession>A0A6M1PHG0</accession>
<comment type="caution">
    <text evidence="1">The sequence shown here is derived from an EMBL/GenBank/DDBJ whole genome shotgun (WGS) entry which is preliminary data.</text>
</comment>
<dbReference type="AlphaFoldDB" id="A0A6M1PHG0"/>
<sequence>MTETFKEEGQLPDLILNGVGSAGGGSYDQVLIDGVGKVVDSLTARLFKANGQIRVQGGLEAGEMEVSGIMNLEGSLKTGRMKLEGLLHIDGSFKGESCALNGLVTVRGDCELEELRGEGGFTVEGLLSVGLADIRLNGAWQVREIGAESLKVRRVNQSMWNRLIGGIIPKLKSELKAKSIEGDHLDLEYTTADVVRGNDVIIGEGCSIGLVEYRSGLSVQSGARVGKEVKTGD</sequence>
<dbReference type="EMBL" id="JAAKGU010000001">
    <property type="protein sequence ID" value="NGM81383.1"/>
    <property type="molecule type" value="Genomic_DNA"/>
</dbReference>